<dbReference type="SUPFAM" id="SSF53098">
    <property type="entry name" value="Ribonuclease H-like"/>
    <property type="match status" value="1"/>
</dbReference>
<proteinExistence type="predicted"/>
<feature type="region of interest" description="Disordered" evidence="1">
    <location>
        <begin position="325"/>
        <end position="405"/>
    </location>
</feature>
<organism evidence="3 4">
    <name type="scientific">Dactylosporangium cerinum</name>
    <dbReference type="NCBI Taxonomy" id="1434730"/>
    <lineage>
        <taxon>Bacteria</taxon>
        <taxon>Bacillati</taxon>
        <taxon>Actinomycetota</taxon>
        <taxon>Actinomycetes</taxon>
        <taxon>Micromonosporales</taxon>
        <taxon>Micromonosporaceae</taxon>
        <taxon>Dactylosporangium</taxon>
    </lineage>
</organism>
<accession>A0ABV9WFI4</accession>
<comment type="caution">
    <text evidence="3">The sequence shown here is derived from an EMBL/GenBank/DDBJ whole genome shotgun (WGS) entry which is preliminary data.</text>
</comment>
<name>A0ABV9WFI4_9ACTN</name>
<dbReference type="Pfam" id="PF13683">
    <property type="entry name" value="rve_3"/>
    <property type="match status" value="1"/>
</dbReference>
<dbReference type="RefSeq" id="WP_380128156.1">
    <property type="nucleotide sequence ID" value="NZ_JBHSIU010000127.1"/>
</dbReference>
<evidence type="ECO:0000259" key="2">
    <source>
        <dbReference type="PROSITE" id="PS50994"/>
    </source>
</evidence>
<sequence>MLLRLPYLALTSVFAFIRLLPMSDVDKNVEILALRHQLVVLQRQIDKPRLTPPDRAFLAALLHRLPKPTLRQLHLIVSPDTVLRWHRDLLRRHHAKASRPKRAGRPPTDRSIQALILRLARENPSWGYRRIHGEPAMPAIKIAPSTVWEILRRNGIEPAPQRDRQTWATFLRGQAHAILAADFFETRTLTGARLYVFAVIEHATRRVRVLGATAHPTAVWTTQLARNLVMDLQDTGATATVKYLTRDRKYTTAFDAVFNDEGIDIVKTGIRVPRMNAIMERWVRSCRAELLNRTLIVNQAQLLHALREYETFYNQHRSHRALHAAAPLRHSPNRSPNLTDSPTSTSDDATDSAASSTNTDMPLDLPGRDFGTYSAAPRRESLRGGAASRANTSAPAGPPPASAMGRAAEVWAVRSFRSPRRCGTG</sequence>
<dbReference type="Proteomes" id="UP001595912">
    <property type="component" value="Unassembled WGS sequence"/>
</dbReference>
<dbReference type="InterPro" id="IPR012337">
    <property type="entry name" value="RNaseH-like_sf"/>
</dbReference>
<dbReference type="Gene3D" id="3.30.420.10">
    <property type="entry name" value="Ribonuclease H-like superfamily/Ribonuclease H"/>
    <property type="match status" value="1"/>
</dbReference>
<dbReference type="InterPro" id="IPR036397">
    <property type="entry name" value="RNaseH_sf"/>
</dbReference>
<protein>
    <submittedName>
        <fullName evidence="3">Integrase core domain-containing protein</fullName>
    </submittedName>
</protein>
<dbReference type="EMBL" id="JBHSIU010000127">
    <property type="protein sequence ID" value="MFC5007512.1"/>
    <property type="molecule type" value="Genomic_DNA"/>
</dbReference>
<dbReference type="InterPro" id="IPR009057">
    <property type="entry name" value="Homeodomain-like_sf"/>
</dbReference>
<reference evidence="4" key="1">
    <citation type="journal article" date="2019" name="Int. J. Syst. Evol. Microbiol.">
        <title>The Global Catalogue of Microorganisms (GCM) 10K type strain sequencing project: providing services to taxonomists for standard genome sequencing and annotation.</title>
        <authorList>
            <consortium name="The Broad Institute Genomics Platform"/>
            <consortium name="The Broad Institute Genome Sequencing Center for Infectious Disease"/>
            <person name="Wu L."/>
            <person name="Ma J."/>
        </authorList>
    </citation>
    <scope>NUCLEOTIDE SEQUENCE [LARGE SCALE GENOMIC DNA]</scope>
    <source>
        <strain evidence="4">CGMCC 4.7152</strain>
    </source>
</reference>
<keyword evidence="4" id="KW-1185">Reference proteome</keyword>
<dbReference type="InterPro" id="IPR001584">
    <property type="entry name" value="Integrase_cat-core"/>
</dbReference>
<feature type="domain" description="Integrase catalytic" evidence="2">
    <location>
        <begin position="156"/>
        <end position="335"/>
    </location>
</feature>
<feature type="compositionally biased region" description="Low complexity" evidence="1">
    <location>
        <begin position="339"/>
        <end position="360"/>
    </location>
</feature>
<gene>
    <name evidence="3" type="ORF">ACFPIJ_58110</name>
</gene>
<evidence type="ECO:0000256" key="1">
    <source>
        <dbReference type="SAM" id="MobiDB-lite"/>
    </source>
</evidence>
<evidence type="ECO:0000313" key="4">
    <source>
        <dbReference type="Proteomes" id="UP001595912"/>
    </source>
</evidence>
<evidence type="ECO:0000313" key="3">
    <source>
        <dbReference type="EMBL" id="MFC5007512.1"/>
    </source>
</evidence>
<dbReference type="SUPFAM" id="SSF46689">
    <property type="entry name" value="Homeodomain-like"/>
    <property type="match status" value="1"/>
</dbReference>
<dbReference type="PROSITE" id="PS50994">
    <property type="entry name" value="INTEGRASE"/>
    <property type="match status" value="1"/>
</dbReference>